<dbReference type="AlphaFoldDB" id="A0A0X3BJB7"/>
<dbReference type="GeneID" id="27136852"/>
<sequence length="335" mass="37290">MNNQPLAGGLRDVVHIIPLGHEIDRAVAPFTKNKADRAYILAIPPDADLDPGMVKKQHYFVGRVTGRLQELGIAVTFVPVAMFDILDVLKVVSFLIRTEKEAGNAVYVNMSSCGRKTSVAVTLAAMVHEVPLYYVSADRYATGGGEEECEHGLSIVENVRTEVFQRFRIMMPKPENVMLLVELLQRKESGGDGMTSEEIIGFFHSIGVHGYEEEKLHTAERDAYQRAKKKRALLNRMNRGYLRELEEQGYVERRWQGRNFSIQVTKAGEHIACVSGLIPGSGVECKISCPMAGSVYLPVALVNLPGRLMIDLYGICGGIRKLTFPGRIICLQKWL</sequence>
<feature type="domain" description="HFX-2341-like N-terminal" evidence="1">
    <location>
        <begin position="14"/>
        <end position="140"/>
    </location>
</feature>
<evidence type="ECO:0000259" key="1">
    <source>
        <dbReference type="Pfam" id="PF19810"/>
    </source>
</evidence>
<evidence type="ECO:0000313" key="3">
    <source>
        <dbReference type="EMBL" id="CVK32071.1"/>
    </source>
</evidence>
<name>A0A0X3BJB7_9EURY</name>
<feature type="domain" description="DUF6293" evidence="2">
    <location>
        <begin position="164"/>
        <end position="275"/>
    </location>
</feature>
<proteinExistence type="predicted"/>
<organism evidence="3 4">
    <name type="scientific">Methanoculleus bourgensis</name>
    <dbReference type="NCBI Taxonomy" id="83986"/>
    <lineage>
        <taxon>Archaea</taxon>
        <taxon>Methanobacteriati</taxon>
        <taxon>Methanobacteriota</taxon>
        <taxon>Stenosarchaea group</taxon>
        <taxon>Methanomicrobia</taxon>
        <taxon>Methanomicrobiales</taxon>
        <taxon>Methanomicrobiaceae</taxon>
        <taxon>Methanoculleus</taxon>
    </lineage>
</organism>
<accession>A0A0X3BJB7</accession>
<gene>
    <name evidence="3" type="ORF">MMAB1_0857</name>
</gene>
<reference evidence="3 4" key="1">
    <citation type="submission" date="2016-01" db="EMBL/GenBank/DDBJ databases">
        <authorList>
            <person name="Manzoor S."/>
        </authorList>
    </citation>
    <scope>NUCLEOTIDE SEQUENCE [LARGE SCALE GENOMIC DNA]</scope>
    <source>
        <strain evidence="3">Methanoculleus sp MAB1</strain>
    </source>
</reference>
<dbReference type="Pfam" id="PF19810">
    <property type="entry name" value="HFX_2341_N"/>
    <property type="match status" value="1"/>
</dbReference>
<protein>
    <submittedName>
        <fullName evidence="3">Uncharacterized protein</fullName>
    </submittedName>
</protein>
<dbReference type="RefSeq" id="WP_238320570.1">
    <property type="nucleotide sequence ID" value="NZ_LT158599.1"/>
</dbReference>
<dbReference type="InterPro" id="IPR046260">
    <property type="entry name" value="HFX_2341-like_N"/>
</dbReference>
<dbReference type="KEGG" id="mema:MMAB1_0857"/>
<dbReference type="InterPro" id="IPR054162">
    <property type="entry name" value="DUF6293_C"/>
</dbReference>
<dbReference type="EMBL" id="LT158599">
    <property type="protein sequence ID" value="CVK32071.1"/>
    <property type="molecule type" value="Genomic_DNA"/>
</dbReference>
<evidence type="ECO:0000313" key="4">
    <source>
        <dbReference type="Proteomes" id="UP000069850"/>
    </source>
</evidence>
<dbReference type="Proteomes" id="UP000069850">
    <property type="component" value="Chromosome 1"/>
</dbReference>
<evidence type="ECO:0000259" key="2">
    <source>
        <dbReference type="Pfam" id="PF22665"/>
    </source>
</evidence>
<dbReference type="Pfam" id="PF22665">
    <property type="entry name" value="WHD_DUF6293"/>
    <property type="match status" value="1"/>
</dbReference>